<reference evidence="3" key="1">
    <citation type="submission" date="2017-02" db="UniProtKB">
        <authorList>
            <consortium name="WormBaseParasite"/>
        </authorList>
    </citation>
    <scope>IDENTIFICATION</scope>
</reference>
<accession>A0A0M3IA64</accession>
<evidence type="ECO:0000313" key="2">
    <source>
        <dbReference type="Proteomes" id="UP000036681"/>
    </source>
</evidence>
<name>A0A0M3IA64_ASCLU</name>
<keyword evidence="1" id="KW-0472">Membrane</keyword>
<keyword evidence="2" id="KW-1185">Reference proteome</keyword>
<keyword evidence="1" id="KW-0812">Transmembrane</keyword>
<dbReference type="Proteomes" id="UP000036681">
    <property type="component" value="Unplaced"/>
</dbReference>
<sequence>MKEGGGTVGDSNMHNFEQFPERLHSTVTVILLLAMAASSFAMILFGRALRCLTPKKSEEFFQLVSLKSPQ</sequence>
<organism evidence="2 3">
    <name type="scientific">Ascaris lumbricoides</name>
    <name type="common">Giant roundworm</name>
    <dbReference type="NCBI Taxonomy" id="6252"/>
    <lineage>
        <taxon>Eukaryota</taxon>
        <taxon>Metazoa</taxon>
        <taxon>Ecdysozoa</taxon>
        <taxon>Nematoda</taxon>
        <taxon>Chromadorea</taxon>
        <taxon>Rhabditida</taxon>
        <taxon>Spirurina</taxon>
        <taxon>Ascaridomorpha</taxon>
        <taxon>Ascaridoidea</taxon>
        <taxon>Ascarididae</taxon>
        <taxon>Ascaris</taxon>
    </lineage>
</organism>
<proteinExistence type="predicted"/>
<feature type="transmembrane region" description="Helical" evidence="1">
    <location>
        <begin position="23"/>
        <end position="46"/>
    </location>
</feature>
<evidence type="ECO:0000313" key="3">
    <source>
        <dbReference type="WBParaSite" id="ALUE_0001442801-mRNA-1"/>
    </source>
</evidence>
<dbReference type="AlphaFoldDB" id="A0A0M3IA64"/>
<keyword evidence="1" id="KW-1133">Transmembrane helix</keyword>
<dbReference type="WBParaSite" id="ALUE_0001442801-mRNA-1">
    <property type="protein sequence ID" value="ALUE_0001442801-mRNA-1"/>
    <property type="gene ID" value="ALUE_0001442801"/>
</dbReference>
<protein>
    <submittedName>
        <fullName evidence="3">Col_cuticle_N domain-containing protein</fullName>
    </submittedName>
</protein>
<evidence type="ECO:0000256" key="1">
    <source>
        <dbReference type="SAM" id="Phobius"/>
    </source>
</evidence>